<evidence type="ECO:0000313" key="6">
    <source>
        <dbReference type="EMBL" id="GAA1399614.1"/>
    </source>
</evidence>
<sequence>MARYRISQLAEHVGVPATTLRYYETQGLLPAQRTASGYRTYDDHDVERVRFIATAKELGLPLTRIRDLLAVWQGGMCRDVRVRLLPLIADQIDDLDKRIEDLRTLRRHLTDARERLHALPSRDAPCDPECTFLTGPTATSADTPPTAEPVVPIACSLSGVDHTARLQNWRAVLSGTVSYQLSDGTIRTPLPTARVADVGALIADEVTCCPFFRFNLTIARDGAQLDATAPAEARPLLGDLFPSYRTESHQC</sequence>
<name>A0ABN1Y708_9PSEU</name>
<protein>
    <submittedName>
        <fullName evidence="6">MerR family transcriptional regulator</fullName>
    </submittedName>
</protein>
<accession>A0ABN1Y708</accession>
<evidence type="ECO:0000256" key="3">
    <source>
        <dbReference type="ARBA" id="ARBA00023125"/>
    </source>
</evidence>
<organism evidence="6 7">
    <name type="scientific">Pseudonocardia kongjuensis</name>
    <dbReference type="NCBI Taxonomy" id="102227"/>
    <lineage>
        <taxon>Bacteria</taxon>
        <taxon>Bacillati</taxon>
        <taxon>Actinomycetota</taxon>
        <taxon>Actinomycetes</taxon>
        <taxon>Pseudonocardiales</taxon>
        <taxon>Pseudonocardiaceae</taxon>
        <taxon>Pseudonocardia</taxon>
    </lineage>
</organism>
<dbReference type="SMART" id="SM00422">
    <property type="entry name" value="HTH_MERR"/>
    <property type="match status" value="1"/>
</dbReference>
<gene>
    <name evidence="6" type="ORF">GCM10009613_55440</name>
</gene>
<dbReference type="RefSeq" id="WP_344027839.1">
    <property type="nucleotide sequence ID" value="NZ_BAAAJK010000048.1"/>
</dbReference>
<evidence type="ECO:0000256" key="4">
    <source>
        <dbReference type="ARBA" id="ARBA00023163"/>
    </source>
</evidence>
<dbReference type="PROSITE" id="PS50937">
    <property type="entry name" value="HTH_MERR_2"/>
    <property type="match status" value="1"/>
</dbReference>
<dbReference type="InterPro" id="IPR047057">
    <property type="entry name" value="MerR_fam"/>
</dbReference>
<evidence type="ECO:0000256" key="2">
    <source>
        <dbReference type="ARBA" id="ARBA00023015"/>
    </source>
</evidence>
<keyword evidence="3" id="KW-0238">DNA-binding</keyword>
<keyword evidence="7" id="KW-1185">Reference proteome</keyword>
<dbReference type="PANTHER" id="PTHR30204:SF69">
    <property type="entry name" value="MERR-FAMILY TRANSCRIPTIONAL REGULATOR"/>
    <property type="match status" value="1"/>
</dbReference>
<dbReference type="Proteomes" id="UP001501414">
    <property type="component" value="Unassembled WGS sequence"/>
</dbReference>
<dbReference type="Pfam" id="PF13411">
    <property type="entry name" value="MerR_1"/>
    <property type="match status" value="1"/>
</dbReference>
<dbReference type="PANTHER" id="PTHR30204">
    <property type="entry name" value="REDOX-CYCLING DRUG-SENSING TRANSCRIPTIONAL ACTIVATOR SOXR"/>
    <property type="match status" value="1"/>
</dbReference>
<dbReference type="SUPFAM" id="SSF46955">
    <property type="entry name" value="Putative DNA-binding domain"/>
    <property type="match status" value="1"/>
</dbReference>
<evidence type="ECO:0000313" key="7">
    <source>
        <dbReference type="Proteomes" id="UP001501414"/>
    </source>
</evidence>
<evidence type="ECO:0000256" key="1">
    <source>
        <dbReference type="ARBA" id="ARBA00022491"/>
    </source>
</evidence>
<dbReference type="PRINTS" id="PR00040">
    <property type="entry name" value="HTHMERR"/>
</dbReference>
<dbReference type="InterPro" id="IPR000551">
    <property type="entry name" value="MerR-type_HTH_dom"/>
</dbReference>
<keyword evidence="2" id="KW-0805">Transcription regulation</keyword>
<dbReference type="Gene3D" id="1.10.1660.10">
    <property type="match status" value="1"/>
</dbReference>
<keyword evidence="4" id="KW-0804">Transcription</keyword>
<comment type="caution">
    <text evidence="6">The sequence shown here is derived from an EMBL/GenBank/DDBJ whole genome shotgun (WGS) entry which is preliminary data.</text>
</comment>
<dbReference type="EMBL" id="BAAAJK010000048">
    <property type="protein sequence ID" value="GAA1399614.1"/>
    <property type="molecule type" value="Genomic_DNA"/>
</dbReference>
<evidence type="ECO:0000259" key="5">
    <source>
        <dbReference type="PROSITE" id="PS50937"/>
    </source>
</evidence>
<reference evidence="6 7" key="1">
    <citation type="journal article" date="2019" name="Int. J. Syst. Evol. Microbiol.">
        <title>The Global Catalogue of Microorganisms (GCM) 10K type strain sequencing project: providing services to taxonomists for standard genome sequencing and annotation.</title>
        <authorList>
            <consortium name="The Broad Institute Genomics Platform"/>
            <consortium name="The Broad Institute Genome Sequencing Center for Infectious Disease"/>
            <person name="Wu L."/>
            <person name="Ma J."/>
        </authorList>
    </citation>
    <scope>NUCLEOTIDE SEQUENCE [LARGE SCALE GENOMIC DNA]</scope>
    <source>
        <strain evidence="6 7">JCM 11896</strain>
    </source>
</reference>
<proteinExistence type="predicted"/>
<keyword evidence="1" id="KW-0678">Repressor</keyword>
<feature type="domain" description="HTH merR-type" evidence="5">
    <location>
        <begin position="3"/>
        <end position="71"/>
    </location>
</feature>
<dbReference type="InterPro" id="IPR009061">
    <property type="entry name" value="DNA-bd_dom_put_sf"/>
</dbReference>